<dbReference type="PROSITE" id="PS51855">
    <property type="entry name" value="MGS"/>
    <property type="match status" value="1"/>
</dbReference>
<dbReference type="FunFam" id="3.40.140.20:FF:000002">
    <property type="entry name" value="Bifunctional purine biosynthesis protein PurH"/>
    <property type="match status" value="1"/>
</dbReference>
<comment type="catalytic activity">
    <reaction evidence="9">
        <text>IMP + H2O = 5-formamido-1-(5-phospho-D-ribosyl)imidazole-4-carboxamide</text>
        <dbReference type="Rhea" id="RHEA:18445"/>
        <dbReference type="ChEBI" id="CHEBI:15377"/>
        <dbReference type="ChEBI" id="CHEBI:58053"/>
        <dbReference type="ChEBI" id="CHEBI:58467"/>
        <dbReference type="EC" id="3.5.4.10"/>
    </reaction>
</comment>
<dbReference type="SUPFAM" id="SSF52335">
    <property type="entry name" value="Methylglyoxal synthase-like"/>
    <property type="match status" value="1"/>
</dbReference>
<dbReference type="Gene3D" id="3.40.140.20">
    <property type="match status" value="2"/>
</dbReference>
<reference evidence="12" key="1">
    <citation type="journal article" date="2020" name="bioRxiv">
        <title>Comparative genomics of Chlamydomonas.</title>
        <authorList>
            <person name="Craig R.J."/>
            <person name="Hasan A.R."/>
            <person name="Ness R.W."/>
            <person name="Keightley P.D."/>
        </authorList>
    </citation>
    <scope>NUCLEOTIDE SEQUENCE</scope>
    <source>
        <strain evidence="12">CCAP 11/173</strain>
    </source>
</reference>
<evidence type="ECO:0000256" key="4">
    <source>
        <dbReference type="ARBA" id="ARBA00022679"/>
    </source>
</evidence>
<organism evidence="12 13">
    <name type="scientific">Chlamydomonas schloesseri</name>
    <dbReference type="NCBI Taxonomy" id="2026947"/>
    <lineage>
        <taxon>Eukaryota</taxon>
        <taxon>Viridiplantae</taxon>
        <taxon>Chlorophyta</taxon>
        <taxon>core chlorophytes</taxon>
        <taxon>Chlorophyceae</taxon>
        <taxon>CS clade</taxon>
        <taxon>Chlamydomonadales</taxon>
        <taxon>Chlamydomonadaceae</taxon>
        <taxon>Chlamydomonas</taxon>
    </lineage>
</organism>
<evidence type="ECO:0000313" key="13">
    <source>
        <dbReference type="Proteomes" id="UP000613740"/>
    </source>
</evidence>
<dbReference type="AlphaFoldDB" id="A0A835SKU3"/>
<dbReference type="GO" id="GO:0003937">
    <property type="term" value="F:IMP cyclohydrolase activity"/>
    <property type="evidence" value="ECO:0007669"/>
    <property type="project" value="UniProtKB-EC"/>
</dbReference>
<evidence type="ECO:0000256" key="9">
    <source>
        <dbReference type="ARBA" id="ARBA00050687"/>
    </source>
</evidence>
<proteinExistence type="inferred from homology"/>
<keyword evidence="5" id="KW-0658">Purine biosynthesis</keyword>
<dbReference type="InterPro" id="IPR036914">
    <property type="entry name" value="MGS-like_dom_sf"/>
</dbReference>
<gene>
    <name evidence="12" type="ORF">HYH02_014695</name>
</gene>
<evidence type="ECO:0000256" key="6">
    <source>
        <dbReference type="ARBA" id="ARBA00022801"/>
    </source>
</evidence>
<dbReference type="EMBL" id="JAEHOD010000104">
    <property type="protein sequence ID" value="KAG2426842.1"/>
    <property type="molecule type" value="Genomic_DNA"/>
</dbReference>
<evidence type="ECO:0000313" key="12">
    <source>
        <dbReference type="EMBL" id="KAG2426842.1"/>
    </source>
</evidence>
<dbReference type="FunFam" id="3.40.140.20:FF:000001">
    <property type="entry name" value="Bifunctional purine biosynthesis protein PurH"/>
    <property type="match status" value="1"/>
</dbReference>
<dbReference type="SMART" id="SM00851">
    <property type="entry name" value="MGS"/>
    <property type="match status" value="1"/>
</dbReference>
<dbReference type="NCBIfam" id="TIGR00355">
    <property type="entry name" value="purH"/>
    <property type="match status" value="1"/>
</dbReference>
<feature type="compositionally biased region" description="Low complexity" evidence="10">
    <location>
        <begin position="61"/>
        <end position="81"/>
    </location>
</feature>
<comment type="pathway">
    <text evidence="1">Purine metabolism; IMP biosynthesis via de novo pathway; IMP from 5-formamido-1-(5-phospho-D-ribosyl)imidazole-4-carboxamide: step 1/1.</text>
</comment>
<comment type="caution">
    <text evidence="12">The sequence shown here is derived from an EMBL/GenBank/DDBJ whole genome shotgun (WGS) entry which is preliminary data.</text>
</comment>
<evidence type="ECO:0000256" key="1">
    <source>
        <dbReference type="ARBA" id="ARBA00004844"/>
    </source>
</evidence>
<evidence type="ECO:0000256" key="8">
    <source>
        <dbReference type="ARBA" id="ARBA00050488"/>
    </source>
</evidence>
<dbReference type="GO" id="GO:0004643">
    <property type="term" value="F:phosphoribosylaminoimidazolecarboxamide formyltransferase activity"/>
    <property type="evidence" value="ECO:0007669"/>
    <property type="project" value="UniProtKB-EC"/>
</dbReference>
<comment type="pathway">
    <text evidence="2">Purine metabolism; IMP biosynthesis via de novo pathway; 5-formamido-1-(5-phospho-D-ribosyl)imidazole-4-carboxamide from 5-amino-1-(5-phospho-D-ribosyl)imidazole-4-carboxamide (10-formyl THF route): step 1/1.</text>
</comment>
<dbReference type="Proteomes" id="UP000613740">
    <property type="component" value="Unassembled WGS sequence"/>
</dbReference>
<evidence type="ECO:0000256" key="5">
    <source>
        <dbReference type="ARBA" id="ARBA00022755"/>
    </source>
</evidence>
<evidence type="ECO:0000256" key="3">
    <source>
        <dbReference type="ARBA" id="ARBA00007667"/>
    </source>
</evidence>
<dbReference type="PANTHER" id="PTHR11692">
    <property type="entry name" value="BIFUNCTIONAL PURINE BIOSYNTHESIS PROTEIN PURH"/>
    <property type="match status" value="1"/>
</dbReference>
<sequence>MAAMQSLRSAKSVAKSARTEAQVPAAVQPHAVAKPLLAGRPTVADSSSLLVGRAARQMLRATAAPPSPSSSSAAGKASTGKPRALISLSDKTNLDMLVKGLKELGIEIVSTGGTATSISNSGVPCTKVEDVTGFPEMLDGRVKTLHPAVHGGILAIRDKPEHMAAIAQHNIGTIDLVIVNLYPFRKTVTADPAPAFEVGVENIDIGGPAMIRAAAKNMAHVAVVVDPADYPELLEQLKKGSGSKEFAEFRKRLAWKAFQHCSSYDAQVSEWLWKQVGSGPAPQMTVPLQLEATLRYGENPHQAAAFYTDSSLREASAGGVATSVVHWGKEMSYNNYLDADAAYQCCCDYTEPTCVIVKHTNPCGIASRGDLREAYRLAVRADPISAFGGIVAFNRPVDADLAREIREFRSPQDNETKMFYEIVIAPGYTPEGLEVLKGKSKNLRILEAKARAPSGLSLRQVAGGWLWQDADSLQPEAITFTCVSEAKPTEKQLEDLKFAWRAVKHVKSNAITIAKDGRLLGMGSGQPNRVNSVRIALEKAGAEVAGSVLASDAFFPFSWNDSVEIACKAGVSAIVHPGGSLRDQDAVDVCNKYGVVLLTTGVRHFRH</sequence>
<keyword evidence="6" id="KW-0378">Hydrolase</keyword>
<keyword evidence="13" id="KW-1185">Reference proteome</keyword>
<dbReference type="InterPro" id="IPR024051">
    <property type="entry name" value="AICAR_Tfase_dup_dom_sf"/>
</dbReference>
<feature type="region of interest" description="Disordered" evidence="10">
    <location>
        <begin position="1"/>
        <end position="23"/>
    </location>
</feature>
<dbReference type="UniPathway" id="UPA00074">
    <property type="reaction ID" value="UER00133"/>
</dbReference>
<dbReference type="FunFam" id="3.40.50.1380:FF:000001">
    <property type="entry name" value="Bifunctional purine biosynthesis protein PurH"/>
    <property type="match status" value="1"/>
</dbReference>
<dbReference type="PANTHER" id="PTHR11692:SF0">
    <property type="entry name" value="BIFUNCTIONAL PURINE BIOSYNTHESIS PROTEIN ATIC"/>
    <property type="match status" value="1"/>
</dbReference>
<keyword evidence="7" id="KW-0511">Multifunctional enzyme</keyword>
<dbReference type="SMART" id="SM00798">
    <property type="entry name" value="AICARFT_IMPCHas"/>
    <property type="match status" value="1"/>
</dbReference>
<dbReference type="Pfam" id="PF02142">
    <property type="entry name" value="MGS"/>
    <property type="match status" value="1"/>
</dbReference>
<dbReference type="InterPro" id="IPR002695">
    <property type="entry name" value="PurH-like"/>
</dbReference>
<evidence type="ECO:0000256" key="7">
    <source>
        <dbReference type="ARBA" id="ARBA00023268"/>
    </source>
</evidence>
<feature type="domain" description="MGS-like" evidence="11">
    <location>
        <begin position="75"/>
        <end position="225"/>
    </location>
</feature>
<dbReference type="Pfam" id="PF01808">
    <property type="entry name" value="AICARFT_IMPCHas"/>
    <property type="match status" value="1"/>
</dbReference>
<dbReference type="Gene3D" id="3.40.50.1380">
    <property type="entry name" value="Methylglyoxal synthase-like domain"/>
    <property type="match status" value="1"/>
</dbReference>
<dbReference type="InterPro" id="IPR011607">
    <property type="entry name" value="MGS-like_dom"/>
</dbReference>
<evidence type="ECO:0000259" key="11">
    <source>
        <dbReference type="PROSITE" id="PS51855"/>
    </source>
</evidence>
<dbReference type="SUPFAM" id="SSF53927">
    <property type="entry name" value="Cytidine deaminase-like"/>
    <property type="match status" value="1"/>
</dbReference>
<protein>
    <recommendedName>
        <fullName evidence="11">MGS-like domain-containing protein</fullName>
    </recommendedName>
</protein>
<comment type="similarity">
    <text evidence="3">Belongs to the PurH family.</text>
</comment>
<dbReference type="PIRSF" id="PIRSF000414">
    <property type="entry name" value="AICARFT_IMPCHas"/>
    <property type="match status" value="1"/>
</dbReference>
<dbReference type="CDD" id="cd01421">
    <property type="entry name" value="IMPCH"/>
    <property type="match status" value="1"/>
</dbReference>
<dbReference type="OrthoDB" id="6017153at2759"/>
<dbReference type="NCBIfam" id="NF002049">
    <property type="entry name" value="PRK00881.1"/>
    <property type="match status" value="1"/>
</dbReference>
<dbReference type="GO" id="GO:0006189">
    <property type="term" value="P:'de novo' IMP biosynthetic process"/>
    <property type="evidence" value="ECO:0007669"/>
    <property type="project" value="UniProtKB-UniPathway"/>
</dbReference>
<feature type="region of interest" description="Disordered" evidence="10">
    <location>
        <begin position="60"/>
        <end position="81"/>
    </location>
</feature>
<dbReference type="GO" id="GO:0005829">
    <property type="term" value="C:cytosol"/>
    <property type="evidence" value="ECO:0007669"/>
    <property type="project" value="TreeGrafter"/>
</dbReference>
<keyword evidence="4" id="KW-0808">Transferase</keyword>
<dbReference type="InterPro" id="IPR016193">
    <property type="entry name" value="Cytidine_deaminase-like"/>
</dbReference>
<comment type="catalytic activity">
    <reaction evidence="8">
        <text>(6R)-10-formyltetrahydrofolate + 5-amino-1-(5-phospho-beta-D-ribosyl)imidazole-4-carboxamide = 5-formamido-1-(5-phospho-D-ribosyl)imidazole-4-carboxamide + (6S)-5,6,7,8-tetrahydrofolate</text>
        <dbReference type="Rhea" id="RHEA:22192"/>
        <dbReference type="ChEBI" id="CHEBI:57453"/>
        <dbReference type="ChEBI" id="CHEBI:58467"/>
        <dbReference type="ChEBI" id="CHEBI:58475"/>
        <dbReference type="ChEBI" id="CHEBI:195366"/>
        <dbReference type="EC" id="2.1.2.3"/>
    </reaction>
</comment>
<name>A0A835SKU3_9CHLO</name>
<dbReference type="HAMAP" id="MF_00139">
    <property type="entry name" value="PurH"/>
    <property type="match status" value="1"/>
</dbReference>
<evidence type="ECO:0000256" key="10">
    <source>
        <dbReference type="SAM" id="MobiDB-lite"/>
    </source>
</evidence>
<evidence type="ECO:0000256" key="2">
    <source>
        <dbReference type="ARBA" id="ARBA00004954"/>
    </source>
</evidence>
<accession>A0A835SKU3</accession>